<dbReference type="Pfam" id="PF19567">
    <property type="entry name" value="CpsB_CapC"/>
    <property type="match status" value="1"/>
</dbReference>
<protein>
    <recommendedName>
        <fullName evidence="2">protein-tyrosine-phosphatase</fullName>
        <ecNumber evidence="2">3.1.3.48</ecNumber>
    </recommendedName>
</protein>
<dbReference type="EC" id="3.1.3.48" evidence="2"/>
<dbReference type="InterPro" id="IPR016195">
    <property type="entry name" value="Pol/histidinol_Pase-like"/>
</dbReference>
<dbReference type="InterPro" id="IPR016667">
    <property type="entry name" value="Caps_polysacc_synth_CpsB/CapC"/>
</dbReference>
<evidence type="ECO:0000256" key="4">
    <source>
        <dbReference type="ARBA" id="ARBA00051722"/>
    </source>
</evidence>
<dbReference type="SUPFAM" id="SSF89550">
    <property type="entry name" value="PHP domain-like"/>
    <property type="match status" value="1"/>
</dbReference>
<evidence type="ECO:0000256" key="3">
    <source>
        <dbReference type="ARBA" id="ARBA00022801"/>
    </source>
</evidence>
<dbReference type="PANTHER" id="PTHR39181">
    <property type="entry name" value="TYROSINE-PROTEIN PHOSPHATASE YWQE"/>
    <property type="match status" value="1"/>
</dbReference>
<sequence length="257" mass="29245">MPFNFFIRAFAKPTKPAPPSTVSGLYVDVHAQLLPGRQDGTDSVEHSLSLLRELSDLGYRKIVATLHIMNGYYQNTIDSISASSALLKHELQKSKIDIEVEVAAEYFVEINLLKILYSNADLLTFGNRNERYLLLDTSLVKRPYELDKVISALQQRNIVPVMAHPEQYIYLQKDPEAVRVLHGQGVKFQVNLLSLTGLPSRESRHLAEWMIDQQLISFVGTDIYHEAQLPTIKEARKLPYFRKLMESGLLVNNSLLH</sequence>
<dbReference type="PANTHER" id="PTHR39181:SF1">
    <property type="entry name" value="TYROSINE-PROTEIN PHOSPHATASE YWQE"/>
    <property type="match status" value="1"/>
</dbReference>
<name>A0ABW3QG56_9BACT</name>
<comment type="similarity">
    <text evidence="1">Belongs to the metallo-dependent hydrolases superfamily. CpsB/CapC family.</text>
</comment>
<comment type="caution">
    <text evidence="5">The sequence shown here is derived from an EMBL/GenBank/DDBJ whole genome shotgun (WGS) entry which is preliminary data.</text>
</comment>
<dbReference type="RefSeq" id="WP_265988858.1">
    <property type="nucleotide sequence ID" value="NZ_CP110973.1"/>
</dbReference>
<proteinExistence type="inferred from homology"/>
<accession>A0ABW3QG56</accession>
<dbReference type="EMBL" id="JBHTLP010000021">
    <property type="protein sequence ID" value="MFD1144315.1"/>
    <property type="molecule type" value="Genomic_DNA"/>
</dbReference>
<reference evidence="6" key="1">
    <citation type="journal article" date="2019" name="Int. J. Syst. Evol. Microbiol.">
        <title>The Global Catalogue of Microorganisms (GCM) 10K type strain sequencing project: providing services to taxonomists for standard genome sequencing and annotation.</title>
        <authorList>
            <consortium name="The Broad Institute Genomics Platform"/>
            <consortium name="The Broad Institute Genome Sequencing Center for Infectious Disease"/>
            <person name="Wu L."/>
            <person name="Ma J."/>
        </authorList>
    </citation>
    <scope>NUCLEOTIDE SEQUENCE [LARGE SCALE GENOMIC DNA]</scope>
    <source>
        <strain evidence="6">CCUG 55608</strain>
    </source>
</reference>
<keyword evidence="3" id="KW-0378">Hydrolase</keyword>
<gene>
    <name evidence="5" type="ORF">ACFQ4C_24525</name>
</gene>
<dbReference type="Gene3D" id="3.20.20.140">
    <property type="entry name" value="Metal-dependent hydrolases"/>
    <property type="match status" value="1"/>
</dbReference>
<evidence type="ECO:0000256" key="1">
    <source>
        <dbReference type="ARBA" id="ARBA00005750"/>
    </source>
</evidence>
<comment type="catalytic activity">
    <reaction evidence="4">
        <text>O-phospho-L-tyrosyl-[protein] + H2O = L-tyrosyl-[protein] + phosphate</text>
        <dbReference type="Rhea" id="RHEA:10684"/>
        <dbReference type="Rhea" id="RHEA-COMP:10136"/>
        <dbReference type="Rhea" id="RHEA-COMP:20101"/>
        <dbReference type="ChEBI" id="CHEBI:15377"/>
        <dbReference type="ChEBI" id="CHEBI:43474"/>
        <dbReference type="ChEBI" id="CHEBI:46858"/>
        <dbReference type="ChEBI" id="CHEBI:61978"/>
        <dbReference type="EC" id="3.1.3.48"/>
    </reaction>
</comment>
<evidence type="ECO:0000313" key="6">
    <source>
        <dbReference type="Proteomes" id="UP001597116"/>
    </source>
</evidence>
<dbReference type="Proteomes" id="UP001597116">
    <property type="component" value="Unassembled WGS sequence"/>
</dbReference>
<evidence type="ECO:0000256" key="2">
    <source>
        <dbReference type="ARBA" id="ARBA00013064"/>
    </source>
</evidence>
<organism evidence="5 6">
    <name type="scientific">Larkinella insperata</name>
    <dbReference type="NCBI Taxonomy" id="332158"/>
    <lineage>
        <taxon>Bacteria</taxon>
        <taxon>Pseudomonadati</taxon>
        <taxon>Bacteroidota</taxon>
        <taxon>Cytophagia</taxon>
        <taxon>Cytophagales</taxon>
        <taxon>Spirosomataceae</taxon>
        <taxon>Larkinella</taxon>
    </lineage>
</organism>
<evidence type="ECO:0000313" key="5">
    <source>
        <dbReference type="EMBL" id="MFD1144315.1"/>
    </source>
</evidence>
<keyword evidence="6" id="KW-1185">Reference proteome</keyword>